<evidence type="ECO:0000313" key="6">
    <source>
        <dbReference type="Proteomes" id="UP000291485"/>
    </source>
</evidence>
<evidence type="ECO:0000256" key="3">
    <source>
        <dbReference type="PROSITE-ProRule" id="PRU00339"/>
    </source>
</evidence>
<keyword evidence="1" id="KW-0677">Repeat</keyword>
<dbReference type="EMBL" id="SJSN01000003">
    <property type="protein sequence ID" value="TCD11585.1"/>
    <property type="molecule type" value="Genomic_DNA"/>
</dbReference>
<proteinExistence type="predicted"/>
<dbReference type="InterPro" id="IPR011990">
    <property type="entry name" value="TPR-like_helical_dom_sf"/>
</dbReference>
<protein>
    <submittedName>
        <fullName evidence="5">Tetratricopeptide repeat protein</fullName>
    </submittedName>
</protein>
<feature type="repeat" description="TPR" evidence="3">
    <location>
        <begin position="341"/>
        <end position="374"/>
    </location>
</feature>
<dbReference type="InterPro" id="IPR050498">
    <property type="entry name" value="Ycf3"/>
</dbReference>
<dbReference type="AlphaFoldDB" id="A0A4R0P3Z9"/>
<keyword evidence="6" id="KW-1185">Reference proteome</keyword>
<dbReference type="PANTHER" id="PTHR44858:SF1">
    <property type="entry name" value="UDP-N-ACETYLGLUCOSAMINE--PEPTIDE N-ACETYLGLUCOSAMINYLTRANSFERASE SPINDLY-RELATED"/>
    <property type="match status" value="1"/>
</dbReference>
<accession>A0A4R0P3Z9</accession>
<dbReference type="PANTHER" id="PTHR44858">
    <property type="entry name" value="TETRATRICOPEPTIDE REPEAT PROTEIN 6"/>
    <property type="match status" value="1"/>
</dbReference>
<keyword evidence="4" id="KW-0812">Transmembrane</keyword>
<dbReference type="Proteomes" id="UP000291485">
    <property type="component" value="Unassembled WGS sequence"/>
</dbReference>
<reference evidence="5 6" key="1">
    <citation type="submission" date="2019-02" db="EMBL/GenBank/DDBJ databases">
        <title>Pedobacter sp. RP-3-11 sp. nov., isolated from Arctic soil.</title>
        <authorList>
            <person name="Dahal R.H."/>
        </authorList>
    </citation>
    <scope>NUCLEOTIDE SEQUENCE [LARGE SCALE GENOMIC DNA]</scope>
    <source>
        <strain evidence="5 6">RP-3-11</strain>
    </source>
</reference>
<organism evidence="5 6">
    <name type="scientific">Pedobacter frigidisoli</name>
    <dbReference type="NCBI Taxonomy" id="2530455"/>
    <lineage>
        <taxon>Bacteria</taxon>
        <taxon>Pseudomonadati</taxon>
        <taxon>Bacteroidota</taxon>
        <taxon>Sphingobacteriia</taxon>
        <taxon>Sphingobacteriales</taxon>
        <taxon>Sphingobacteriaceae</taxon>
        <taxon>Pedobacter</taxon>
    </lineage>
</organism>
<feature type="repeat" description="TPR" evidence="3">
    <location>
        <begin position="273"/>
        <end position="306"/>
    </location>
</feature>
<gene>
    <name evidence="5" type="ORF">EZ449_04815</name>
</gene>
<name>A0A4R0P3Z9_9SPHI</name>
<evidence type="ECO:0000256" key="2">
    <source>
        <dbReference type="ARBA" id="ARBA00022803"/>
    </source>
</evidence>
<dbReference type="GO" id="GO:0009279">
    <property type="term" value="C:cell outer membrane"/>
    <property type="evidence" value="ECO:0007669"/>
    <property type="project" value="TreeGrafter"/>
</dbReference>
<keyword evidence="4" id="KW-0472">Membrane</keyword>
<feature type="transmembrane region" description="Helical" evidence="4">
    <location>
        <begin position="91"/>
        <end position="115"/>
    </location>
</feature>
<dbReference type="OrthoDB" id="9785181at2"/>
<dbReference type="SUPFAM" id="SSF48452">
    <property type="entry name" value="TPR-like"/>
    <property type="match status" value="1"/>
</dbReference>
<dbReference type="PROSITE" id="PS50005">
    <property type="entry name" value="TPR"/>
    <property type="match status" value="3"/>
</dbReference>
<keyword evidence="2 3" id="KW-0802">TPR repeat</keyword>
<dbReference type="GO" id="GO:0046813">
    <property type="term" value="P:receptor-mediated virion attachment to host cell"/>
    <property type="evidence" value="ECO:0007669"/>
    <property type="project" value="TreeGrafter"/>
</dbReference>
<dbReference type="InterPro" id="IPR019734">
    <property type="entry name" value="TPR_rpt"/>
</dbReference>
<feature type="transmembrane region" description="Helical" evidence="4">
    <location>
        <begin position="121"/>
        <end position="140"/>
    </location>
</feature>
<evidence type="ECO:0000313" key="5">
    <source>
        <dbReference type="EMBL" id="TCD11585.1"/>
    </source>
</evidence>
<comment type="caution">
    <text evidence="5">The sequence shown here is derived from an EMBL/GenBank/DDBJ whole genome shotgun (WGS) entry which is preliminary data.</text>
</comment>
<evidence type="ECO:0000256" key="4">
    <source>
        <dbReference type="SAM" id="Phobius"/>
    </source>
</evidence>
<dbReference type="Gene3D" id="1.25.40.10">
    <property type="entry name" value="Tetratricopeptide repeat domain"/>
    <property type="match status" value="1"/>
</dbReference>
<dbReference type="RefSeq" id="WP_131556835.1">
    <property type="nucleotide sequence ID" value="NZ_SJSN01000003.1"/>
</dbReference>
<dbReference type="Pfam" id="PF13181">
    <property type="entry name" value="TPR_8"/>
    <property type="match status" value="2"/>
</dbReference>
<sequence length="390" mass="44320">MNLLVIFILFFFLIAITAKIITITHEIGHAIPGLIFSKGIVTVYIGSYGEENESLKLIIGRLHFWIRYNVFKWKGGLCKLTDVDISLNKQLIFILMGPILPFFLGLAISFSSIYLDWHGGIKLASSIFLGVAIFGLYASLVPSKNSVETVDGELLQNDGSAFRKILRLKRLPLAVQNAVMLFYTKKYAEAGAIFSSIILRDFREPELFKFAISSHIMVKNFTEAKIISDEFQSLFQFDADDFSNAGLIYSSLELYEMAIDFYKRSLESEPNHKYTLNNFGYVLNNIKEYHSAILLFNRAIKIDPLFAYPYNNRGLSKILLGDYEAGVTDINYSLSLEGLNAYAIRNKGIYYMRSKNYLEALNLFEKAKDIDETTPHVDSYIAMAKLEMLS</sequence>
<feature type="repeat" description="TPR" evidence="3">
    <location>
        <begin position="239"/>
        <end position="272"/>
    </location>
</feature>
<keyword evidence="4" id="KW-1133">Transmembrane helix</keyword>
<dbReference type="SMART" id="SM00028">
    <property type="entry name" value="TPR"/>
    <property type="match status" value="4"/>
</dbReference>
<evidence type="ECO:0000256" key="1">
    <source>
        <dbReference type="ARBA" id="ARBA00022737"/>
    </source>
</evidence>